<dbReference type="InterPro" id="IPR004343">
    <property type="entry name" value="Plus-3_dom"/>
</dbReference>
<dbReference type="GO" id="GO:0016593">
    <property type="term" value="C:Cdc73/Paf1 complex"/>
    <property type="evidence" value="ECO:0007669"/>
    <property type="project" value="TreeGrafter"/>
</dbReference>
<evidence type="ECO:0000259" key="6">
    <source>
        <dbReference type="PROSITE" id="PS51360"/>
    </source>
</evidence>
<protein>
    <submittedName>
        <fullName evidence="7">Plus-3 domain-containing protein</fullName>
    </submittedName>
</protein>
<feature type="domain" description="Plus3" evidence="6">
    <location>
        <begin position="251"/>
        <end position="389"/>
    </location>
</feature>
<dbReference type="InterPro" id="IPR036128">
    <property type="entry name" value="Plus3-like_sf"/>
</dbReference>
<keyword evidence="2" id="KW-0805">Transcription regulation</keyword>
<feature type="compositionally biased region" description="Basic and acidic residues" evidence="5">
    <location>
        <begin position="176"/>
        <end position="210"/>
    </location>
</feature>
<dbReference type="FunFam" id="3.90.70.200:FF:000003">
    <property type="entry name" value="RNA polymerase-associated protein RTF1"/>
    <property type="match status" value="1"/>
</dbReference>
<dbReference type="PANTHER" id="PTHR13115">
    <property type="entry name" value="RNA POLYMERASE-ASSOCIATED PROTEIN RTF1 HOMOLOG"/>
    <property type="match status" value="1"/>
</dbReference>
<organism evidence="7 8">
    <name type="scientific">Actinidia rufa</name>
    <dbReference type="NCBI Taxonomy" id="165716"/>
    <lineage>
        <taxon>Eukaryota</taxon>
        <taxon>Viridiplantae</taxon>
        <taxon>Streptophyta</taxon>
        <taxon>Embryophyta</taxon>
        <taxon>Tracheophyta</taxon>
        <taxon>Spermatophyta</taxon>
        <taxon>Magnoliopsida</taxon>
        <taxon>eudicotyledons</taxon>
        <taxon>Gunneridae</taxon>
        <taxon>Pentapetalae</taxon>
        <taxon>asterids</taxon>
        <taxon>Ericales</taxon>
        <taxon>Actinidiaceae</taxon>
        <taxon>Actinidia</taxon>
    </lineage>
</organism>
<dbReference type="SMART" id="SM00719">
    <property type="entry name" value="Plus3"/>
    <property type="match status" value="1"/>
</dbReference>
<accession>A0A7J0EZJ1</accession>
<feature type="compositionally biased region" description="Basic and acidic residues" evidence="5">
    <location>
        <begin position="68"/>
        <end position="82"/>
    </location>
</feature>
<proteinExistence type="predicted"/>
<dbReference type="PROSITE" id="PS51360">
    <property type="entry name" value="PLUS3"/>
    <property type="match status" value="1"/>
</dbReference>
<feature type="compositionally biased region" description="Polar residues" evidence="5">
    <location>
        <begin position="231"/>
        <end position="240"/>
    </location>
</feature>
<feature type="compositionally biased region" description="Basic and acidic residues" evidence="5">
    <location>
        <begin position="241"/>
        <end position="252"/>
    </location>
</feature>
<keyword evidence="4" id="KW-0539">Nucleus</keyword>
<evidence type="ECO:0000256" key="1">
    <source>
        <dbReference type="ARBA" id="ARBA00004123"/>
    </source>
</evidence>
<sequence length="514" mass="57260">MADLEKLLLEAAGRTSTGGRNRHSPLASRRRRDGSYSDDGSDSKDDDSDDDRAYASRKPSGSQVPLKKRLDPTEREDDRSSQEEGDDDGVYDHEGDSGDDSVGSDLYKDEADRQKLAEMTELEREFILSERASKKDDKELREKMRSKRNDKMPQPRKEKESPRRTSSRGVRSSARSADRAAAKDDALNELRAKRLKHQDPEAHRKLRDAARGGSGSKGFSPIKRKAFKEANLSSSSQSETMKIRPHPDSDVPTFEDIKEITIRRSKLAKWLMEPFFDELIVGCDALRVGIGIGKSRTGPIYRLCMVRNVDASDPDRQYKLENKTTHKYLNVIWGNESSAARWQMAMVSDSPPIKEEFDQWVREVERSGGRMPSKQDVLEKREAIEKTNTFVYSAATVKQMLQEKKSATRRPLNVAAEKDRLRREMEVSKNAPTGVEGNEPSGGIMAEAGMAATAAALEAAADAGKLVDTSAPVDQGTESNMLHNFELPISLSVLQKFGGPQGAQAGFMARKHRG</sequence>
<evidence type="ECO:0000313" key="7">
    <source>
        <dbReference type="EMBL" id="GFY91852.1"/>
    </source>
</evidence>
<dbReference type="GO" id="GO:1990269">
    <property type="term" value="F:RNA polymerase II C-terminal domain phosphoserine binding"/>
    <property type="evidence" value="ECO:0007669"/>
    <property type="project" value="TreeGrafter"/>
</dbReference>
<dbReference type="Gene3D" id="3.90.70.200">
    <property type="entry name" value="Plus-3 domain"/>
    <property type="match status" value="1"/>
</dbReference>
<evidence type="ECO:0000256" key="5">
    <source>
        <dbReference type="SAM" id="MobiDB-lite"/>
    </source>
</evidence>
<evidence type="ECO:0000256" key="4">
    <source>
        <dbReference type="ARBA" id="ARBA00023242"/>
    </source>
</evidence>
<keyword evidence="8" id="KW-1185">Reference proteome</keyword>
<feature type="compositionally biased region" description="Basic residues" evidence="5">
    <location>
        <begin position="20"/>
        <end position="32"/>
    </location>
</feature>
<feature type="compositionally biased region" description="Basic and acidic residues" evidence="5">
    <location>
        <begin position="106"/>
        <end position="163"/>
    </location>
</feature>
<evidence type="ECO:0000256" key="3">
    <source>
        <dbReference type="ARBA" id="ARBA00023163"/>
    </source>
</evidence>
<dbReference type="PANTHER" id="PTHR13115:SF8">
    <property type="entry name" value="RNA POLYMERASE-ASSOCIATED PROTEIN RTF1 HOMOLOG"/>
    <property type="match status" value="1"/>
</dbReference>
<gene>
    <name evidence="7" type="ORF">Acr_08g0002480</name>
</gene>
<comment type="caution">
    <text evidence="7">The sequence shown here is derived from an EMBL/GenBank/DDBJ whole genome shotgun (WGS) entry which is preliminary data.</text>
</comment>
<dbReference type="AlphaFoldDB" id="A0A7J0EZJ1"/>
<reference evidence="7 8" key="1">
    <citation type="submission" date="2019-07" db="EMBL/GenBank/DDBJ databases">
        <title>De Novo Assembly of kiwifruit Actinidia rufa.</title>
        <authorList>
            <person name="Sugita-Konishi S."/>
            <person name="Sato K."/>
            <person name="Mori E."/>
            <person name="Abe Y."/>
            <person name="Kisaki G."/>
            <person name="Hamano K."/>
            <person name="Suezawa K."/>
            <person name="Otani M."/>
            <person name="Fukuda T."/>
            <person name="Manabe T."/>
            <person name="Gomi K."/>
            <person name="Tabuchi M."/>
            <person name="Akimitsu K."/>
            <person name="Kataoka I."/>
        </authorList>
    </citation>
    <scope>NUCLEOTIDE SEQUENCE [LARGE SCALE GENOMIC DNA]</scope>
    <source>
        <strain evidence="8">cv. Fuchu</strain>
    </source>
</reference>
<keyword evidence="3" id="KW-0804">Transcription</keyword>
<dbReference type="EMBL" id="BJWL01000008">
    <property type="protein sequence ID" value="GFY91852.1"/>
    <property type="molecule type" value="Genomic_DNA"/>
</dbReference>
<feature type="region of interest" description="Disordered" evidence="5">
    <location>
        <begin position="1"/>
        <end position="252"/>
    </location>
</feature>
<comment type="subcellular location">
    <subcellularLocation>
        <location evidence="1">Nucleus</location>
    </subcellularLocation>
</comment>
<dbReference type="GO" id="GO:0003677">
    <property type="term" value="F:DNA binding"/>
    <property type="evidence" value="ECO:0007669"/>
    <property type="project" value="InterPro"/>
</dbReference>
<name>A0A7J0EZJ1_9ERIC</name>
<evidence type="ECO:0000256" key="2">
    <source>
        <dbReference type="ARBA" id="ARBA00023015"/>
    </source>
</evidence>
<dbReference type="Pfam" id="PF03126">
    <property type="entry name" value="Plus-3"/>
    <property type="match status" value="1"/>
</dbReference>
<evidence type="ECO:0000313" key="8">
    <source>
        <dbReference type="Proteomes" id="UP000585474"/>
    </source>
</evidence>
<dbReference type="Proteomes" id="UP000585474">
    <property type="component" value="Unassembled WGS sequence"/>
</dbReference>
<dbReference type="SUPFAM" id="SSF159042">
    <property type="entry name" value="Plus3-like"/>
    <property type="match status" value="1"/>
</dbReference>
<dbReference type="OrthoDB" id="166375at2759"/>